<accession>A0A1J9RI56</accession>
<evidence type="ECO:0000313" key="1">
    <source>
        <dbReference type="EMBL" id="OJD28231.1"/>
    </source>
</evidence>
<name>A0A1J9RI56_9EURO</name>
<keyword evidence="2" id="KW-1185">Reference proteome</keyword>
<comment type="caution">
    <text evidence="1">The sequence shown here is derived from an EMBL/GenBank/DDBJ whole genome shotgun (WGS) entry which is preliminary data.</text>
</comment>
<proteinExistence type="predicted"/>
<dbReference type="VEuPathDB" id="FungiDB:ACJ73_00361"/>
<dbReference type="OrthoDB" id="20872at2759"/>
<sequence>MVAHMDEANGFATPALYHRAQYMGRPPFRPFHRNTSEEGVFFDMESKPTYQHVYPRTLTVEGFGLEAWRYAKEHSGPQYSHKTLALRLKFHPNASLTDMSPKILASLIVQDLYFRNAKISLQNKPIQPKKVDNPDEIRAAED</sequence>
<dbReference type="AlphaFoldDB" id="A0A1J9RI56"/>
<gene>
    <name evidence="1" type="ORF">ACJ73_00361</name>
</gene>
<dbReference type="EMBL" id="LGTZ01000024">
    <property type="protein sequence ID" value="OJD28231.1"/>
    <property type="molecule type" value="Genomic_DNA"/>
</dbReference>
<protein>
    <submittedName>
        <fullName evidence="1">Uncharacterized protein</fullName>
    </submittedName>
</protein>
<evidence type="ECO:0000313" key="2">
    <source>
        <dbReference type="Proteomes" id="UP000242791"/>
    </source>
</evidence>
<organism evidence="1 2">
    <name type="scientific">Blastomyces percursus</name>
    <dbReference type="NCBI Taxonomy" id="1658174"/>
    <lineage>
        <taxon>Eukaryota</taxon>
        <taxon>Fungi</taxon>
        <taxon>Dikarya</taxon>
        <taxon>Ascomycota</taxon>
        <taxon>Pezizomycotina</taxon>
        <taxon>Eurotiomycetes</taxon>
        <taxon>Eurotiomycetidae</taxon>
        <taxon>Onygenales</taxon>
        <taxon>Ajellomycetaceae</taxon>
        <taxon>Blastomyces</taxon>
    </lineage>
</organism>
<dbReference type="STRING" id="1658174.A0A1J9RI56"/>
<reference evidence="1 2" key="1">
    <citation type="submission" date="2015-08" db="EMBL/GenBank/DDBJ databases">
        <title>Emmonsia species relationships and genome sequence.</title>
        <authorList>
            <person name="Cuomo C.A."/>
            <person name="Schwartz I.S."/>
            <person name="Kenyon C."/>
            <person name="De Hoog G.S."/>
            <person name="Govender N.P."/>
            <person name="Botha A."/>
            <person name="Moreno L."/>
            <person name="De Vries M."/>
            <person name="Munoz J.F."/>
            <person name="Stielow J.B."/>
        </authorList>
    </citation>
    <scope>NUCLEOTIDE SEQUENCE [LARGE SCALE GENOMIC DNA]</scope>
    <source>
        <strain evidence="1 2">EI222</strain>
    </source>
</reference>
<dbReference type="Proteomes" id="UP000242791">
    <property type="component" value="Unassembled WGS sequence"/>
</dbReference>